<dbReference type="InterPro" id="IPR018108">
    <property type="entry name" value="MCP_transmembrane"/>
</dbReference>
<reference evidence="11 12" key="1">
    <citation type="submission" date="2024-02" db="EMBL/GenBank/DDBJ databases">
        <authorList>
            <person name="Chen Y."/>
            <person name="Shah S."/>
            <person name="Dougan E. K."/>
            <person name="Thang M."/>
            <person name="Chan C."/>
        </authorList>
    </citation>
    <scope>NUCLEOTIDE SEQUENCE [LARGE SCALE GENOMIC DNA]</scope>
</reference>
<dbReference type="PROSITE" id="PS50920">
    <property type="entry name" value="SOLCAR"/>
    <property type="match status" value="1"/>
</dbReference>
<evidence type="ECO:0000256" key="9">
    <source>
        <dbReference type="PROSITE-ProRule" id="PRU00282"/>
    </source>
</evidence>
<dbReference type="Pfam" id="PF00153">
    <property type="entry name" value="Mito_carr"/>
    <property type="match status" value="2"/>
</dbReference>
<feature type="repeat" description="Solcar" evidence="9">
    <location>
        <begin position="15"/>
        <end position="112"/>
    </location>
</feature>
<evidence type="ECO:0000256" key="1">
    <source>
        <dbReference type="ARBA" id="ARBA00004225"/>
    </source>
</evidence>
<dbReference type="PANTHER" id="PTHR45624">
    <property type="entry name" value="MITOCHONDRIAL BASIC AMINO ACIDS TRANSPORTER-RELATED"/>
    <property type="match status" value="1"/>
</dbReference>
<dbReference type="InterPro" id="IPR023395">
    <property type="entry name" value="MCP_dom_sf"/>
</dbReference>
<keyword evidence="3 10" id="KW-0813">Transport</keyword>
<keyword evidence="6" id="KW-1133">Transmembrane helix</keyword>
<protein>
    <submittedName>
        <fullName evidence="11">Mitochondrial substrate carrier family protein G (Solute carrier family 25 member 20 homolog A)</fullName>
    </submittedName>
</protein>
<keyword evidence="8 9" id="KW-0472">Membrane</keyword>
<keyword evidence="4 9" id="KW-0812">Transmembrane</keyword>
<evidence type="ECO:0000256" key="4">
    <source>
        <dbReference type="ARBA" id="ARBA00022692"/>
    </source>
</evidence>
<dbReference type="SUPFAM" id="SSF103506">
    <property type="entry name" value="Mitochondrial carrier"/>
    <property type="match status" value="1"/>
</dbReference>
<gene>
    <name evidence="11" type="ORF">SCF082_LOCUS29610</name>
</gene>
<name>A0ABP0MUZ7_9DINO</name>
<comment type="similarity">
    <text evidence="2 10">Belongs to the mitochondrial carrier (TC 2.A.29) family.</text>
</comment>
<evidence type="ECO:0000256" key="2">
    <source>
        <dbReference type="ARBA" id="ARBA00006375"/>
    </source>
</evidence>
<dbReference type="Gene3D" id="1.50.40.10">
    <property type="entry name" value="Mitochondrial carrier domain"/>
    <property type="match status" value="2"/>
</dbReference>
<evidence type="ECO:0000256" key="7">
    <source>
        <dbReference type="ARBA" id="ARBA00023128"/>
    </source>
</evidence>
<proteinExistence type="inferred from homology"/>
<evidence type="ECO:0000256" key="6">
    <source>
        <dbReference type="ARBA" id="ARBA00022989"/>
    </source>
</evidence>
<evidence type="ECO:0000256" key="10">
    <source>
        <dbReference type="RuleBase" id="RU000488"/>
    </source>
</evidence>
<comment type="subcellular location">
    <subcellularLocation>
        <location evidence="1">Mitochondrion membrane</location>
        <topology evidence="1">Multi-pass membrane protein</topology>
    </subcellularLocation>
</comment>
<evidence type="ECO:0000313" key="12">
    <source>
        <dbReference type="Proteomes" id="UP001642464"/>
    </source>
</evidence>
<evidence type="ECO:0000256" key="3">
    <source>
        <dbReference type="ARBA" id="ARBA00022448"/>
    </source>
</evidence>
<accession>A0ABP0MUZ7</accession>
<evidence type="ECO:0000256" key="5">
    <source>
        <dbReference type="ARBA" id="ARBA00022737"/>
    </source>
</evidence>
<sequence>MVKPGDFAGGGSFTEELSWSLASGVAYGITATFLGQPLDTIKTMMQTEDRGRNFVQTVQRIWSCQTDSRQTSLNTPLLAKFGSFYKGTAPMLCGSVIFRSLPFVVYSGAFTILQPWAGCTILGVDGRVWASGAIAGLARALVENPWEALKTQKQVWGTAYLNALRSGCMWRGVSATCFRNVILVTIFFTLSERLNSSTTLIAFRELPFLRGSCVTVCCWVFAWPFDVVKSQLQSQVEQGNGKRGAIELLRRAWHEQTLYRGLGAGLLRACLANGAAMHACQTVQQIRCQQLPNR</sequence>
<dbReference type="Proteomes" id="UP001642464">
    <property type="component" value="Unassembled WGS sequence"/>
</dbReference>
<dbReference type="InterPro" id="IPR050567">
    <property type="entry name" value="Mitochondrial_Carrier"/>
</dbReference>
<keyword evidence="7" id="KW-0496">Mitochondrion</keyword>
<keyword evidence="12" id="KW-1185">Reference proteome</keyword>
<keyword evidence="5" id="KW-0677">Repeat</keyword>
<evidence type="ECO:0000256" key="8">
    <source>
        <dbReference type="ARBA" id="ARBA00023136"/>
    </source>
</evidence>
<evidence type="ECO:0000313" key="11">
    <source>
        <dbReference type="EMBL" id="CAK9054574.1"/>
    </source>
</evidence>
<organism evidence="11 12">
    <name type="scientific">Durusdinium trenchii</name>
    <dbReference type="NCBI Taxonomy" id="1381693"/>
    <lineage>
        <taxon>Eukaryota</taxon>
        <taxon>Sar</taxon>
        <taxon>Alveolata</taxon>
        <taxon>Dinophyceae</taxon>
        <taxon>Suessiales</taxon>
        <taxon>Symbiodiniaceae</taxon>
        <taxon>Durusdinium</taxon>
    </lineage>
</organism>
<dbReference type="PANTHER" id="PTHR45624:SF58">
    <property type="entry name" value="CARRIER PROTEIN, PUTATIVE-RELATED"/>
    <property type="match status" value="1"/>
</dbReference>
<comment type="caution">
    <text evidence="11">The sequence shown here is derived from an EMBL/GenBank/DDBJ whole genome shotgun (WGS) entry which is preliminary data.</text>
</comment>
<dbReference type="EMBL" id="CAXAMM010024003">
    <property type="protein sequence ID" value="CAK9054574.1"/>
    <property type="molecule type" value="Genomic_DNA"/>
</dbReference>